<dbReference type="GO" id="GO:0009707">
    <property type="term" value="C:chloroplast outer membrane"/>
    <property type="evidence" value="ECO:0007669"/>
    <property type="project" value="UniProtKB-SubCell"/>
</dbReference>
<keyword evidence="4" id="KW-0812">Transmembrane</keyword>
<dbReference type="Proteomes" id="UP001085076">
    <property type="component" value="Miscellaneous, Linkage group lg01"/>
</dbReference>
<accession>A0A9D5D3Q4</accession>
<comment type="subcellular location">
    <subcellularLocation>
        <location evidence="1">Mitochondrion outer membrane</location>
        <topology evidence="1">Multi-pass membrane protein</topology>
    </subcellularLocation>
    <subcellularLocation>
        <location evidence="7">Plastid</location>
        <location evidence="7">Chloroplast outer membrane</location>
    </subcellularLocation>
</comment>
<reference evidence="10" key="1">
    <citation type="submission" date="2021-03" db="EMBL/GenBank/DDBJ databases">
        <authorList>
            <person name="Li Z."/>
            <person name="Yang C."/>
        </authorList>
    </citation>
    <scope>NUCLEOTIDE SEQUENCE</scope>
    <source>
        <strain evidence="10">Dzin_1.0</strain>
        <tissue evidence="10">Leaf</tissue>
    </source>
</reference>
<evidence type="ECO:0000256" key="3">
    <source>
        <dbReference type="ARBA" id="ARBA00022452"/>
    </source>
</evidence>
<comment type="similarity">
    <text evidence="2">Belongs to the SAM50/omp85 family.</text>
</comment>
<evidence type="ECO:0000313" key="10">
    <source>
        <dbReference type="EMBL" id="KAJ0983887.1"/>
    </source>
</evidence>
<gene>
    <name evidence="10" type="ORF">J5N97_002243</name>
</gene>
<keyword evidence="6" id="KW-0472">Membrane</keyword>
<proteinExistence type="inferred from homology"/>
<dbReference type="PANTHER" id="PTHR12815">
    <property type="entry name" value="SORTING AND ASSEMBLY MACHINERY SAMM50 PROTEIN FAMILY MEMBER"/>
    <property type="match status" value="1"/>
</dbReference>
<dbReference type="AlphaFoldDB" id="A0A9D5D3Q4"/>
<evidence type="ECO:0000256" key="4">
    <source>
        <dbReference type="ARBA" id="ARBA00022692"/>
    </source>
</evidence>
<comment type="caution">
    <text evidence="10">The sequence shown here is derived from an EMBL/GenBank/DDBJ whole genome shotgun (WGS) entry which is preliminary data.</text>
</comment>
<feature type="region of interest" description="Disordered" evidence="8">
    <location>
        <begin position="1"/>
        <end position="53"/>
    </location>
</feature>
<dbReference type="FunFam" id="3.10.20.310:FF:000016">
    <property type="entry name" value="Outer membrane OMP85 family protein"/>
    <property type="match status" value="1"/>
</dbReference>
<evidence type="ECO:0000256" key="8">
    <source>
        <dbReference type="SAM" id="MobiDB-lite"/>
    </source>
</evidence>
<dbReference type="GO" id="GO:0005741">
    <property type="term" value="C:mitochondrial outer membrane"/>
    <property type="evidence" value="ECO:0007669"/>
    <property type="project" value="UniProtKB-SubCell"/>
</dbReference>
<feature type="compositionally biased region" description="Acidic residues" evidence="8">
    <location>
        <begin position="21"/>
        <end position="48"/>
    </location>
</feature>
<dbReference type="Gene3D" id="3.10.20.310">
    <property type="entry name" value="membrane protein fhac"/>
    <property type="match status" value="1"/>
</dbReference>
<evidence type="ECO:0000259" key="9">
    <source>
        <dbReference type="Pfam" id="PF01103"/>
    </source>
</evidence>
<keyword evidence="5" id="KW-1002">Plastid outer membrane</keyword>
<sequence>MAAMPADQELPSTSREHPPEDSDADDDPEDDGDVNDDEEMEEEEEETGNELLARLSNGTVRIRVHDVVIKGNTITKDSIIEAEVADLFRSASTLKELVHAAATANAMLRQLGIFDSVAITLDAGPPELPDTANVVIQVVEAKNPLTGDIGIYTRPEARTWTLEGSLKRKNYFGYGDIWDASVAYGWDQTTELSVGAHLPRFKALSSPLTARVSLLTQDWLKFSSYKEHLLGLSLGLFSTRQHDLSYNLTWRALADPSQMASKSVRRQLGHSLLSSIKYTFRIDQRDSFLRPRSGYAFLSTTQIAGLGPDSKSLRFLRQEIDLRGALPLGFYNAALNVGVSAGFVMPWGRGFMNNCSPLPDRFFMGGHSSPVCTLGGPTSLLGFKFRGLGPTESRRRIPAKTDGEDSTAAPGRDVLGGDIAVTAFADLSFDLPLKLFREAGIHGHAFVCAGNLTKVFPQELRSFSLHKFGETFRSTAGFGLIIPTKLFRMEINYCYILRQFEHDHGKTGIQFNFSSP</sequence>
<evidence type="ECO:0000256" key="7">
    <source>
        <dbReference type="ARBA" id="ARBA00024013"/>
    </source>
</evidence>
<keyword evidence="5" id="KW-0934">Plastid</keyword>
<name>A0A9D5D3Q4_9LILI</name>
<dbReference type="EMBL" id="JAGGNH010000001">
    <property type="protein sequence ID" value="KAJ0983887.1"/>
    <property type="molecule type" value="Genomic_DNA"/>
</dbReference>
<evidence type="ECO:0000256" key="5">
    <source>
        <dbReference type="ARBA" id="ARBA00022805"/>
    </source>
</evidence>
<feature type="domain" description="Bacterial surface antigen (D15)" evidence="9">
    <location>
        <begin position="170"/>
        <end position="514"/>
    </location>
</feature>
<keyword evidence="11" id="KW-1185">Reference proteome</keyword>
<dbReference type="InterPro" id="IPR039910">
    <property type="entry name" value="D15-like"/>
</dbReference>
<evidence type="ECO:0000313" key="11">
    <source>
        <dbReference type="Proteomes" id="UP001085076"/>
    </source>
</evidence>
<organism evidence="10 11">
    <name type="scientific">Dioscorea zingiberensis</name>
    <dbReference type="NCBI Taxonomy" id="325984"/>
    <lineage>
        <taxon>Eukaryota</taxon>
        <taxon>Viridiplantae</taxon>
        <taxon>Streptophyta</taxon>
        <taxon>Embryophyta</taxon>
        <taxon>Tracheophyta</taxon>
        <taxon>Spermatophyta</taxon>
        <taxon>Magnoliopsida</taxon>
        <taxon>Liliopsida</taxon>
        <taxon>Dioscoreales</taxon>
        <taxon>Dioscoreaceae</taxon>
        <taxon>Dioscorea</taxon>
    </lineage>
</organism>
<reference evidence="10" key="2">
    <citation type="journal article" date="2022" name="Hortic Res">
        <title>The genome of Dioscorea zingiberensis sheds light on the biosynthesis, origin and evolution of the medicinally important diosgenin saponins.</title>
        <authorList>
            <person name="Li Y."/>
            <person name="Tan C."/>
            <person name="Li Z."/>
            <person name="Guo J."/>
            <person name="Li S."/>
            <person name="Chen X."/>
            <person name="Wang C."/>
            <person name="Dai X."/>
            <person name="Yang H."/>
            <person name="Song W."/>
            <person name="Hou L."/>
            <person name="Xu J."/>
            <person name="Tong Z."/>
            <person name="Xu A."/>
            <person name="Yuan X."/>
            <person name="Wang W."/>
            <person name="Yang Q."/>
            <person name="Chen L."/>
            <person name="Sun Z."/>
            <person name="Wang K."/>
            <person name="Pan B."/>
            <person name="Chen J."/>
            <person name="Bao Y."/>
            <person name="Liu F."/>
            <person name="Qi X."/>
            <person name="Gang D.R."/>
            <person name="Wen J."/>
            <person name="Li J."/>
        </authorList>
    </citation>
    <scope>NUCLEOTIDE SEQUENCE</scope>
    <source>
        <strain evidence="10">Dzin_1.0</strain>
    </source>
</reference>
<dbReference type="InterPro" id="IPR000184">
    <property type="entry name" value="Bac_surfAg_D15"/>
</dbReference>
<keyword evidence="3" id="KW-1134">Transmembrane beta strand</keyword>
<dbReference type="Gene3D" id="2.40.160.50">
    <property type="entry name" value="membrane protein fhac: a member of the omp85/tpsb transporter family"/>
    <property type="match status" value="1"/>
</dbReference>
<dbReference type="PANTHER" id="PTHR12815:SF18">
    <property type="entry name" value="SORTING AND ASSEMBLY MACHINERY COMPONENT 50 HOMOLOG"/>
    <property type="match status" value="1"/>
</dbReference>
<protein>
    <recommendedName>
        <fullName evidence="9">Bacterial surface antigen (D15) domain-containing protein</fullName>
    </recommendedName>
</protein>
<evidence type="ECO:0000256" key="6">
    <source>
        <dbReference type="ARBA" id="ARBA00023136"/>
    </source>
</evidence>
<evidence type="ECO:0000256" key="1">
    <source>
        <dbReference type="ARBA" id="ARBA00004374"/>
    </source>
</evidence>
<evidence type="ECO:0000256" key="2">
    <source>
        <dbReference type="ARBA" id="ARBA00010913"/>
    </source>
</evidence>
<dbReference type="OrthoDB" id="1724197at2759"/>
<dbReference type="FunFam" id="2.40.160.50:FF:000005">
    <property type="entry name" value="Outer membrane OMP85 family protein"/>
    <property type="match status" value="1"/>
</dbReference>
<dbReference type="Pfam" id="PF01103">
    <property type="entry name" value="Omp85"/>
    <property type="match status" value="1"/>
</dbReference>